<evidence type="ECO:0000313" key="3">
    <source>
        <dbReference type="Proteomes" id="UP000176774"/>
    </source>
</evidence>
<dbReference type="Proteomes" id="UP000176774">
    <property type="component" value="Unassembled WGS sequence"/>
</dbReference>
<accession>A0A1G2IG92</accession>
<proteinExistence type="predicted"/>
<evidence type="ECO:0000256" key="1">
    <source>
        <dbReference type="SAM" id="Phobius"/>
    </source>
</evidence>
<name>A0A1G2IG92_9BACT</name>
<protein>
    <submittedName>
        <fullName evidence="2">Uncharacterized protein</fullName>
    </submittedName>
</protein>
<dbReference type="AlphaFoldDB" id="A0A1G2IG92"/>
<keyword evidence="1" id="KW-1133">Transmembrane helix</keyword>
<organism evidence="2 3">
    <name type="scientific">Candidatus Staskawiczbacteria bacterium RIFCSPLOWO2_01_FULL_38_12b</name>
    <dbReference type="NCBI Taxonomy" id="1802214"/>
    <lineage>
        <taxon>Bacteria</taxon>
        <taxon>Candidatus Staskawicziibacteriota</taxon>
    </lineage>
</organism>
<gene>
    <name evidence="2" type="ORF">A2908_00405</name>
</gene>
<feature type="transmembrane region" description="Helical" evidence="1">
    <location>
        <begin position="35"/>
        <end position="53"/>
    </location>
</feature>
<evidence type="ECO:0000313" key="2">
    <source>
        <dbReference type="EMBL" id="OGZ73551.1"/>
    </source>
</evidence>
<sequence>MLINWDNIYDSVGAKEFIYFISSPAIQESLFPVKIVFYFFSLFFFGAVIYFYVNSSYIQYQFLQDTSEFLFHEAYGLKKVNKSWKRIKKRVEFGSESELKLAVIEADDFLYETLEDAGYFGDTFEELITNTAKKISLDTAAVLQAHAMRNSIVYEPDYVVDREVVKKVLSVYEDTIKNISIS</sequence>
<keyword evidence="1" id="KW-0472">Membrane</keyword>
<dbReference type="EMBL" id="MHPA01000010">
    <property type="protein sequence ID" value="OGZ73551.1"/>
    <property type="molecule type" value="Genomic_DNA"/>
</dbReference>
<reference evidence="2 3" key="1">
    <citation type="journal article" date="2016" name="Nat. Commun.">
        <title>Thousands of microbial genomes shed light on interconnected biogeochemical processes in an aquifer system.</title>
        <authorList>
            <person name="Anantharaman K."/>
            <person name="Brown C.T."/>
            <person name="Hug L.A."/>
            <person name="Sharon I."/>
            <person name="Castelle C.J."/>
            <person name="Probst A.J."/>
            <person name="Thomas B.C."/>
            <person name="Singh A."/>
            <person name="Wilkins M.J."/>
            <person name="Karaoz U."/>
            <person name="Brodie E.L."/>
            <person name="Williams K.H."/>
            <person name="Hubbard S.S."/>
            <person name="Banfield J.F."/>
        </authorList>
    </citation>
    <scope>NUCLEOTIDE SEQUENCE [LARGE SCALE GENOMIC DNA]</scope>
</reference>
<comment type="caution">
    <text evidence="2">The sequence shown here is derived from an EMBL/GenBank/DDBJ whole genome shotgun (WGS) entry which is preliminary data.</text>
</comment>
<dbReference type="STRING" id="1802214.A2908_00405"/>
<keyword evidence="1" id="KW-0812">Transmembrane</keyword>